<evidence type="ECO:0000313" key="1">
    <source>
        <dbReference type="EMBL" id="KAI7952063.1"/>
    </source>
</evidence>
<evidence type="ECO:0000313" key="2">
    <source>
        <dbReference type="Proteomes" id="UP001060170"/>
    </source>
</evidence>
<name>A0ACC0EGJ5_9BASI</name>
<proteinExistence type="predicted"/>
<organism evidence="1 2">
    <name type="scientific">Puccinia striiformis f. sp. tritici</name>
    <dbReference type="NCBI Taxonomy" id="168172"/>
    <lineage>
        <taxon>Eukaryota</taxon>
        <taxon>Fungi</taxon>
        <taxon>Dikarya</taxon>
        <taxon>Basidiomycota</taxon>
        <taxon>Pucciniomycotina</taxon>
        <taxon>Pucciniomycetes</taxon>
        <taxon>Pucciniales</taxon>
        <taxon>Pucciniaceae</taxon>
        <taxon>Puccinia</taxon>
    </lineage>
</organism>
<accession>A0ACC0EGJ5</accession>
<reference evidence="1 2" key="3">
    <citation type="journal article" date="2022" name="Microbiol. Spectr.">
        <title>Folding features and dynamics of 3D genome architecture in plant fungal pathogens.</title>
        <authorList>
            <person name="Xia C."/>
        </authorList>
    </citation>
    <scope>NUCLEOTIDE SEQUENCE [LARGE SCALE GENOMIC DNA]</scope>
    <source>
        <strain evidence="1 2">93-210</strain>
    </source>
</reference>
<reference evidence="2" key="1">
    <citation type="journal article" date="2018" name="BMC Genomics">
        <title>Genomic insights into host adaptation between the wheat stripe rust pathogen (Puccinia striiformis f. sp. tritici) and the barley stripe rust pathogen (Puccinia striiformis f. sp. hordei).</title>
        <authorList>
            <person name="Xia C."/>
            <person name="Wang M."/>
            <person name="Yin C."/>
            <person name="Cornejo O.E."/>
            <person name="Hulbert S.H."/>
            <person name="Chen X."/>
        </authorList>
    </citation>
    <scope>NUCLEOTIDE SEQUENCE [LARGE SCALE GENOMIC DNA]</scope>
    <source>
        <strain evidence="2">93-210</strain>
    </source>
</reference>
<gene>
    <name evidence="1" type="ORF">MJO28_007747</name>
</gene>
<dbReference type="EMBL" id="CM045871">
    <property type="protein sequence ID" value="KAI7952063.1"/>
    <property type="molecule type" value="Genomic_DNA"/>
</dbReference>
<comment type="caution">
    <text evidence="1">The sequence shown here is derived from an EMBL/GenBank/DDBJ whole genome shotgun (WGS) entry which is preliminary data.</text>
</comment>
<sequence>MLICSSHEENRTVPNSSQERFGRCREESFEAIAGEMYGERSKLQTLFNFKSPVKSLKLENPIANDKSIGGSKTLELIRCGIFGGAFFWNGELELVAIMFIEERSCGLKPVDQLS</sequence>
<keyword evidence="2" id="KW-1185">Reference proteome</keyword>
<reference evidence="2" key="2">
    <citation type="journal article" date="2018" name="Mol. Plant Microbe Interact.">
        <title>Genome sequence resources for the wheat stripe rust pathogen (Puccinia striiformis f. sp. tritici) and the barley stripe rust pathogen (Puccinia striiformis f. sp. hordei).</title>
        <authorList>
            <person name="Xia C."/>
            <person name="Wang M."/>
            <person name="Yin C."/>
            <person name="Cornejo O.E."/>
            <person name="Hulbert S.H."/>
            <person name="Chen X."/>
        </authorList>
    </citation>
    <scope>NUCLEOTIDE SEQUENCE [LARGE SCALE GENOMIC DNA]</scope>
    <source>
        <strain evidence="2">93-210</strain>
    </source>
</reference>
<protein>
    <submittedName>
        <fullName evidence="1">Uncharacterized protein</fullName>
    </submittedName>
</protein>
<dbReference type="Proteomes" id="UP001060170">
    <property type="component" value="Chromosome 7"/>
</dbReference>